<dbReference type="Proteomes" id="UP000078295">
    <property type="component" value="Unassembled WGS sequence"/>
</dbReference>
<name>A0AB36DLL4_MORCA</name>
<proteinExistence type="predicted"/>
<protein>
    <submittedName>
        <fullName evidence="1">Uncharacterized protein</fullName>
    </submittedName>
</protein>
<organism evidence="1 2">
    <name type="scientific">Moraxella catarrhalis</name>
    <name type="common">Branhamella catarrhalis</name>
    <dbReference type="NCBI Taxonomy" id="480"/>
    <lineage>
        <taxon>Bacteria</taxon>
        <taxon>Pseudomonadati</taxon>
        <taxon>Pseudomonadota</taxon>
        <taxon>Gammaproteobacteria</taxon>
        <taxon>Moraxellales</taxon>
        <taxon>Moraxellaceae</taxon>
        <taxon>Moraxella</taxon>
    </lineage>
</organism>
<reference evidence="1 2" key="1">
    <citation type="journal article" date="2016" name="Genome Biol. Evol.">
        <title>Comparative Genomic Analyses of the Moraxella catarrhalis Serosensitive and Seroresistant Lineages Demonstrate Their Independent Evolution.</title>
        <authorList>
            <person name="Earl J.P."/>
            <person name="de Vries S.P."/>
            <person name="Ahmed A."/>
            <person name="Powell E."/>
            <person name="Schultz M.P."/>
            <person name="Hermans P.W."/>
            <person name="Hill D.J."/>
            <person name="Zhou Z."/>
            <person name="Constantinidou C.I."/>
            <person name="Hu F.Z."/>
            <person name="Bootsma H.J."/>
            <person name="Ehrlich G.D."/>
        </authorList>
    </citation>
    <scope>NUCLEOTIDE SEQUENCE [LARGE SCALE GENOMIC DNA]</scope>
    <source>
        <strain evidence="1 2">F23</strain>
    </source>
</reference>
<gene>
    <name evidence="1" type="ORF">AO370_1731</name>
</gene>
<comment type="caution">
    <text evidence="1">The sequence shown here is derived from an EMBL/GenBank/DDBJ whole genome shotgun (WGS) entry which is preliminary data.</text>
</comment>
<evidence type="ECO:0000313" key="2">
    <source>
        <dbReference type="Proteomes" id="UP000078295"/>
    </source>
</evidence>
<dbReference type="AlphaFoldDB" id="A0AB36DLL4"/>
<sequence>MTNAILCHDYVEILQIFTNILQFKGIGMTYFGYKFGCELVEIGLTVMANAKK</sequence>
<evidence type="ECO:0000313" key="1">
    <source>
        <dbReference type="EMBL" id="OAV23073.1"/>
    </source>
</evidence>
<dbReference type="EMBL" id="LXHQ01000046">
    <property type="protein sequence ID" value="OAV23073.1"/>
    <property type="molecule type" value="Genomic_DNA"/>
</dbReference>
<accession>A0AB36DLL4</accession>